<evidence type="ECO:0000256" key="12">
    <source>
        <dbReference type="ARBA" id="ARBA00029757"/>
    </source>
</evidence>
<evidence type="ECO:0000256" key="5">
    <source>
        <dbReference type="ARBA" id="ARBA00022516"/>
    </source>
</evidence>
<keyword evidence="15" id="KW-1185">Reference proteome</keyword>
<dbReference type="EMBL" id="ACJN02000003">
    <property type="protein sequence ID" value="EFI34030.1"/>
    <property type="molecule type" value="Genomic_DNA"/>
</dbReference>
<evidence type="ECO:0000256" key="10">
    <source>
        <dbReference type="ARBA" id="ARBA00022840"/>
    </source>
</evidence>
<evidence type="ECO:0000256" key="6">
    <source>
        <dbReference type="ARBA" id="ARBA00022556"/>
    </source>
</evidence>
<dbReference type="GO" id="GO:0009245">
    <property type="term" value="P:lipid A biosynthetic process"/>
    <property type="evidence" value="ECO:0007669"/>
    <property type="project" value="UniProtKB-UniRule"/>
</dbReference>
<evidence type="ECO:0000313" key="14">
    <source>
        <dbReference type="EMBL" id="EFI34030.1"/>
    </source>
</evidence>
<evidence type="ECO:0000256" key="3">
    <source>
        <dbReference type="ARBA" id="ARBA00012071"/>
    </source>
</evidence>
<evidence type="ECO:0000313" key="15">
    <source>
        <dbReference type="Proteomes" id="UP000005496"/>
    </source>
</evidence>
<sequence>MHAASRIYARAMSLRQHYLLRRAWTAPVPVVSVGNISMGGTGKTPVCAFLLKHLLAWGQRPVLLSRGYKARPPHYPHPVHPLDDPGCCGDEPLMLAQIPGRLRVVVDPSRKRAAGWALRHLRPSVFVLDDGFQHLRLHRDLDLVLLTARDLQEDWDRVFPGGRWREGVQALKRADLFLVNTRDKSVDEMKSLADGRLRDFRKPVIFFRIKVNSLQRLGDKISTYNIQSRQYLLISAVAGPEKIFSSAWDFLGYPPVKHLIFPDHHPLERRAVQEIFQSARKMGVQDVLCTAKDAVKLRPQAGLNFWILQTGLLFSENGEETLLEVVRHACSGIEKQVRPDP</sequence>
<comment type="caution">
    <text evidence="14">The sequence shown here is derived from an EMBL/GenBank/DDBJ whole genome shotgun (WGS) entry which is preliminary data.</text>
</comment>
<comment type="catalytic activity">
    <reaction evidence="13">
        <text>a lipid A disaccharide + ATP = a lipid IVA + ADP + H(+)</text>
        <dbReference type="Rhea" id="RHEA:67840"/>
        <dbReference type="ChEBI" id="CHEBI:15378"/>
        <dbReference type="ChEBI" id="CHEBI:30616"/>
        <dbReference type="ChEBI" id="CHEBI:176343"/>
        <dbReference type="ChEBI" id="CHEBI:176425"/>
        <dbReference type="ChEBI" id="CHEBI:456216"/>
        <dbReference type="EC" id="2.7.1.130"/>
    </reaction>
</comment>
<evidence type="ECO:0000256" key="13">
    <source>
        <dbReference type="HAMAP-Rule" id="MF_00409"/>
    </source>
</evidence>
<keyword evidence="7 13" id="KW-0808">Transferase</keyword>
<keyword evidence="5 13" id="KW-0444">Lipid biosynthesis</keyword>
<reference evidence="14" key="1">
    <citation type="submission" date="2010-05" db="EMBL/GenBank/DDBJ databases">
        <title>The draft genome of Desulfonatronospira thiodismutans ASO3-1.</title>
        <authorList>
            <consortium name="US DOE Joint Genome Institute (JGI-PGF)"/>
            <person name="Lucas S."/>
            <person name="Copeland A."/>
            <person name="Lapidus A."/>
            <person name="Cheng J.-F."/>
            <person name="Bruce D."/>
            <person name="Goodwin L."/>
            <person name="Pitluck S."/>
            <person name="Chertkov O."/>
            <person name="Brettin T."/>
            <person name="Detter J.C."/>
            <person name="Han C."/>
            <person name="Land M.L."/>
            <person name="Hauser L."/>
            <person name="Kyrpides N."/>
            <person name="Mikhailova N."/>
            <person name="Muyzer G."/>
            <person name="Woyke T."/>
        </authorList>
    </citation>
    <scope>NUCLEOTIDE SEQUENCE [LARGE SCALE GENOMIC DNA]</scope>
    <source>
        <strain evidence="14">ASO3-1</strain>
    </source>
</reference>
<dbReference type="GO" id="GO:0009244">
    <property type="term" value="P:lipopolysaccharide core region biosynthetic process"/>
    <property type="evidence" value="ECO:0007669"/>
    <property type="project" value="TreeGrafter"/>
</dbReference>
<dbReference type="SUPFAM" id="SSF52540">
    <property type="entry name" value="P-loop containing nucleoside triphosphate hydrolases"/>
    <property type="match status" value="1"/>
</dbReference>
<dbReference type="EC" id="2.7.1.130" evidence="3 13"/>
<dbReference type="GO" id="GO:0005524">
    <property type="term" value="F:ATP binding"/>
    <property type="evidence" value="ECO:0007669"/>
    <property type="project" value="UniProtKB-UniRule"/>
</dbReference>
<comment type="function">
    <text evidence="1 13">Transfers the gamma-phosphate of ATP to the 4'-position of a tetraacyldisaccharide 1-phosphate intermediate (termed DS-1-P) to form tetraacyldisaccharide 1,4'-bis-phosphate (lipid IVA).</text>
</comment>
<dbReference type="eggNOG" id="COG1663">
    <property type="taxonomic scope" value="Bacteria"/>
</dbReference>
<dbReference type="HAMAP" id="MF_00409">
    <property type="entry name" value="LpxK"/>
    <property type="match status" value="1"/>
</dbReference>
<evidence type="ECO:0000256" key="2">
    <source>
        <dbReference type="ARBA" id="ARBA00004870"/>
    </source>
</evidence>
<comment type="pathway">
    <text evidence="2 13">Glycolipid biosynthesis; lipid IV(A) biosynthesis; lipid IV(A) from (3R)-3-hydroxytetradecanoyl-[acyl-carrier-protein] and UDP-N-acetyl-alpha-D-glucosamine: step 6/6.</text>
</comment>
<evidence type="ECO:0000256" key="1">
    <source>
        <dbReference type="ARBA" id="ARBA00002274"/>
    </source>
</evidence>
<dbReference type="Proteomes" id="UP000005496">
    <property type="component" value="Unassembled WGS sequence"/>
</dbReference>
<evidence type="ECO:0000256" key="11">
    <source>
        <dbReference type="ARBA" id="ARBA00023098"/>
    </source>
</evidence>
<dbReference type="InterPro" id="IPR003758">
    <property type="entry name" value="LpxK"/>
</dbReference>
<proteinExistence type="inferred from homology"/>
<dbReference type="Pfam" id="PF02606">
    <property type="entry name" value="LpxK"/>
    <property type="match status" value="1"/>
</dbReference>
<dbReference type="UniPathway" id="UPA00359">
    <property type="reaction ID" value="UER00482"/>
</dbReference>
<keyword evidence="8 13" id="KW-0547">Nucleotide-binding</keyword>
<keyword evidence="9 13" id="KW-0418">Kinase</keyword>
<keyword evidence="11 13" id="KW-0443">Lipid metabolism</keyword>
<dbReference type="AlphaFoldDB" id="D6STL4"/>
<keyword evidence="10 13" id="KW-0067">ATP-binding</keyword>
<evidence type="ECO:0000256" key="4">
    <source>
        <dbReference type="ARBA" id="ARBA00016436"/>
    </source>
</evidence>
<dbReference type="PANTHER" id="PTHR42724:SF1">
    <property type="entry name" value="TETRAACYLDISACCHARIDE 4'-KINASE, MITOCHONDRIAL-RELATED"/>
    <property type="match status" value="1"/>
</dbReference>
<organism evidence="14 15">
    <name type="scientific">Desulfonatronospira thiodismutans ASO3-1</name>
    <dbReference type="NCBI Taxonomy" id="555779"/>
    <lineage>
        <taxon>Bacteria</taxon>
        <taxon>Pseudomonadati</taxon>
        <taxon>Thermodesulfobacteriota</taxon>
        <taxon>Desulfovibrionia</taxon>
        <taxon>Desulfovibrionales</taxon>
        <taxon>Desulfonatronovibrionaceae</taxon>
        <taxon>Desulfonatronospira</taxon>
    </lineage>
</organism>
<dbReference type="InterPro" id="IPR027417">
    <property type="entry name" value="P-loop_NTPase"/>
</dbReference>
<dbReference type="OrthoDB" id="9766423at2"/>
<evidence type="ECO:0000256" key="8">
    <source>
        <dbReference type="ARBA" id="ARBA00022741"/>
    </source>
</evidence>
<evidence type="ECO:0000256" key="7">
    <source>
        <dbReference type="ARBA" id="ARBA00022679"/>
    </source>
</evidence>
<keyword evidence="6 13" id="KW-0441">Lipid A biosynthesis</keyword>
<dbReference type="PANTHER" id="PTHR42724">
    <property type="entry name" value="TETRAACYLDISACCHARIDE 4'-KINASE"/>
    <property type="match status" value="1"/>
</dbReference>
<name>D6STL4_9BACT</name>
<dbReference type="GO" id="GO:0005886">
    <property type="term" value="C:plasma membrane"/>
    <property type="evidence" value="ECO:0007669"/>
    <property type="project" value="TreeGrafter"/>
</dbReference>
<feature type="binding site" evidence="13">
    <location>
        <begin position="37"/>
        <end position="44"/>
    </location>
    <ligand>
        <name>ATP</name>
        <dbReference type="ChEBI" id="CHEBI:30616"/>
    </ligand>
</feature>
<protein>
    <recommendedName>
        <fullName evidence="4 13">Tetraacyldisaccharide 4'-kinase</fullName>
        <ecNumber evidence="3 13">2.7.1.130</ecNumber>
    </recommendedName>
    <alternativeName>
        <fullName evidence="12 13">Lipid A 4'-kinase</fullName>
    </alternativeName>
</protein>
<dbReference type="NCBIfam" id="TIGR00682">
    <property type="entry name" value="lpxK"/>
    <property type="match status" value="1"/>
</dbReference>
<evidence type="ECO:0000256" key="9">
    <source>
        <dbReference type="ARBA" id="ARBA00022777"/>
    </source>
</evidence>
<dbReference type="GO" id="GO:0009029">
    <property type="term" value="F:lipid-A 4'-kinase activity"/>
    <property type="evidence" value="ECO:0007669"/>
    <property type="project" value="UniProtKB-UniRule"/>
</dbReference>
<accession>D6STL4</accession>
<comment type="similarity">
    <text evidence="13">Belongs to the LpxK family.</text>
</comment>
<gene>
    <name evidence="13" type="primary">lpxK</name>
    <name evidence="14" type="ORF">Dthio_PD1369</name>
</gene>